<dbReference type="STRING" id="1314800.A0A1B7MG63"/>
<organism evidence="8 9">
    <name type="scientific">Rhizopogon vinicolor AM-OR11-026</name>
    <dbReference type="NCBI Taxonomy" id="1314800"/>
    <lineage>
        <taxon>Eukaryota</taxon>
        <taxon>Fungi</taxon>
        <taxon>Dikarya</taxon>
        <taxon>Basidiomycota</taxon>
        <taxon>Agaricomycotina</taxon>
        <taxon>Agaricomycetes</taxon>
        <taxon>Agaricomycetidae</taxon>
        <taxon>Boletales</taxon>
        <taxon>Suillineae</taxon>
        <taxon>Rhizopogonaceae</taxon>
        <taxon>Rhizopogon</taxon>
    </lineage>
</organism>
<reference evidence="8 9" key="1">
    <citation type="submission" date="2016-06" db="EMBL/GenBank/DDBJ databases">
        <title>Comparative genomics of the ectomycorrhizal sister species Rhizopogon vinicolor and Rhizopogon vesiculosus (Basidiomycota: Boletales) reveals a divergence of the mating type B locus.</title>
        <authorList>
            <consortium name="DOE Joint Genome Institute"/>
            <person name="Mujic A.B."/>
            <person name="Kuo A."/>
            <person name="Tritt A."/>
            <person name="Lipzen A."/>
            <person name="Chen C."/>
            <person name="Johnson J."/>
            <person name="Sharma A."/>
            <person name="Barry K."/>
            <person name="Grigoriev I.V."/>
            <person name="Spatafora J.W."/>
        </authorList>
    </citation>
    <scope>NUCLEOTIDE SEQUENCE [LARGE SCALE GENOMIC DNA]</scope>
    <source>
        <strain evidence="8 9">AM-OR11-026</strain>
    </source>
</reference>
<dbReference type="SUPFAM" id="SSF144083">
    <property type="entry name" value="Magnesium transport protein CorA, transmembrane region"/>
    <property type="match status" value="1"/>
</dbReference>
<evidence type="ECO:0008006" key="10">
    <source>
        <dbReference type="Google" id="ProtNLM"/>
    </source>
</evidence>
<dbReference type="Gene3D" id="1.20.58.340">
    <property type="entry name" value="Magnesium transport protein CorA, transmembrane region"/>
    <property type="match status" value="1"/>
</dbReference>
<dbReference type="GO" id="GO:0050897">
    <property type="term" value="F:cobalt ion binding"/>
    <property type="evidence" value="ECO:0007669"/>
    <property type="project" value="TreeGrafter"/>
</dbReference>
<dbReference type="EMBL" id="KV449335">
    <property type="protein sequence ID" value="OAX31584.1"/>
    <property type="molecule type" value="Genomic_DNA"/>
</dbReference>
<evidence type="ECO:0000313" key="9">
    <source>
        <dbReference type="Proteomes" id="UP000092154"/>
    </source>
</evidence>
<dbReference type="Pfam" id="PF01544">
    <property type="entry name" value="CorA"/>
    <property type="match status" value="1"/>
</dbReference>
<evidence type="ECO:0000256" key="2">
    <source>
        <dbReference type="ARBA" id="ARBA00022692"/>
    </source>
</evidence>
<dbReference type="GO" id="GO:0000287">
    <property type="term" value="F:magnesium ion binding"/>
    <property type="evidence" value="ECO:0007669"/>
    <property type="project" value="TreeGrafter"/>
</dbReference>
<evidence type="ECO:0000256" key="7">
    <source>
        <dbReference type="SAM" id="Phobius"/>
    </source>
</evidence>
<sequence>MSLNGSQVTPESINIKVLKHDSQGNPLQDLKSEDAQPTPHYRHAAPSGPWPWMDFRNVDVITAKSEEPKVDTTWRGYPQNLFGNWTPDQVNRSQMLEKCSENQLSTIYWLDVLDTGEFTTPDMSRNECTSTVTTRVDSQEDFWKTLQKKRPTNIRVRSLFVDHLTSPTLKMLGTSYNIEPFFFTSSINWIPSRYQEALIHGKGDHITITLPFVRTLKSQSSTSSPRSPPTDNKINTQAPLHMSNGDVLFIDLLAVHMVRNKESSTVISYHPEPTAIQRYHSTLESTSISSAKRLHSLMRLVGDSVYWQNIFSNSDDPTLLFVAVLWYALYAWDETLESLYNHVMPLESDVLTESRVEHTRDLHTLQAYLLFYESLLHGFQLSVSFIEKTPNPAMESELFFDEQRKTSNEIMKKECDNLLSEIDRLQKRREMLSKQLQNVMNLAFANVNIRDSASMRQVTYLTMIFLPASLIASVFGMNVKEINPDSLETLVRYVQITIALTAVTFYVVVTLQTHTSFHERGATLYKRAVWPIILPGKILKKIKTVAWPHPPRKADSFPS</sequence>
<gene>
    <name evidence="8" type="ORF">K503DRAFT_805956</name>
</gene>
<feature type="transmembrane region" description="Helical" evidence="7">
    <location>
        <begin position="490"/>
        <end position="511"/>
    </location>
</feature>
<name>A0A1B7MG63_9AGAM</name>
<evidence type="ECO:0000256" key="1">
    <source>
        <dbReference type="ARBA" id="ARBA00004651"/>
    </source>
</evidence>
<dbReference type="InterPro" id="IPR045863">
    <property type="entry name" value="CorA_TM1_TM2"/>
</dbReference>
<keyword evidence="5" id="KW-0175">Coiled coil</keyword>
<protein>
    <recommendedName>
        <fullName evidence="10">Cora-domain-containing protein</fullName>
    </recommendedName>
</protein>
<dbReference type="GO" id="GO:0005886">
    <property type="term" value="C:plasma membrane"/>
    <property type="evidence" value="ECO:0007669"/>
    <property type="project" value="UniProtKB-SubCell"/>
</dbReference>
<dbReference type="GO" id="GO:0015087">
    <property type="term" value="F:cobalt ion transmembrane transporter activity"/>
    <property type="evidence" value="ECO:0007669"/>
    <property type="project" value="TreeGrafter"/>
</dbReference>
<keyword evidence="9" id="KW-1185">Reference proteome</keyword>
<dbReference type="OrthoDB" id="3231000at2759"/>
<dbReference type="InterPro" id="IPR002523">
    <property type="entry name" value="MgTranspt_CorA/ZnTranspt_ZntB"/>
</dbReference>
<evidence type="ECO:0000256" key="6">
    <source>
        <dbReference type="SAM" id="MobiDB-lite"/>
    </source>
</evidence>
<feature type="compositionally biased region" description="Polar residues" evidence="6">
    <location>
        <begin position="1"/>
        <end position="12"/>
    </location>
</feature>
<evidence type="ECO:0000256" key="5">
    <source>
        <dbReference type="SAM" id="Coils"/>
    </source>
</evidence>
<proteinExistence type="predicted"/>
<dbReference type="Proteomes" id="UP000092154">
    <property type="component" value="Unassembled WGS sequence"/>
</dbReference>
<dbReference type="AlphaFoldDB" id="A0A1B7MG63"/>
<comment type="subcellular location">
    <subcellularLocation>
        <location evidence="1">Cell membrane</location>
        <topology evidence="1">Multi-pass membrane protein</topology>
    </subcellularLocation>
</comment>
<dbReference type="GO" id="GO:0015095">
    <property type="term" value="F:magnesium ion transmembrane transporter activity"/>
    <property type="evidence" value="ECO:0007669"/>
    <property type="project" value="TreeGrafter"/>
</dbReference>
<feature type="coiled-coil region" evidence="5">
    <location>
        <begin position="408"/>
        <end position="442"/>
    </location>
</feature>
<feature type="region of interest" description="Disordered" evidence="6">
    <location>
        <begin position="218"/>
        <end position="238"/>
    </location>
</feature>
<evidence type="ECO:0000256" key="3">
    <source>
        <dbReference type="ARBA" id="ARBA00022989"/>
    </source>
</evidence>
<keyword evidence="2 7" id="KW-0812">Transmembrane</keyword>
<keyword evidence="3 7" id="KW-1133">Transmembrane helix</keyword>
<evidence type="ECO:0000256" key="4">
    <source>
        <dbReference type="ARBA" id="ARBA00023136"/>
    </source>
</evidence>
<evidence type="ECO:0000313" key="8">
    <source>
        <dbReference type="EMBL" id="OAX31584.1"/>
    </source>
</evidence>
<dbReference type="InParanoid" id="A0A1B7MG63"/>
<feature type="transmembrane region" description="Helical" evidence="7">
    <location>
        <begin position="458"/>
        <end position="478"/>
    </location>
</feature>
<feature type="region of interest" description="Disordered" evidence="6">
    <location>
        <begin position="1"/>
        <end position="48"/>
    </location>
</feature>
<keyword evidence="4 7" id="KW-0472">Membrane</keyword>
<accession>A0A1B7MG63</accession>
<dbReference type="PANTHER" id="PTHR46494:SF1">
    <property type="entry name" value="CORA FAMILY METAL ION TRANSPORTER (EUROFUNG)"/>
    <property type="match status" value="1"/>
</dbReference>
<dbReference type="PANTHER" id="PTHR46494">
    <property type="entry name" value="CORA FAMILY METAL ION TRANSPORTER (EUROFUNG)"/>
    <property type="match status" value="1"/>
</dbReference>